<dbReference type="SUPFAM" id="SSF69572">
    <property type="entry name" value="Activating enzymes of the ubiquitin-like proteins"/>
    <property type="match status" value="1"/>
</dbReference>
<gene>
    <name evidence="3" type="ORF">DSM19430T_04420</name>
</gene>
<evidence type="ECO:0000259" key="2">
    <source>
        <dbReference type="Pfam" id="PF00899"/>
    </source>
</evidence>
<dbReference type="Pfam" id="PF00899">
    <property type="entry name" value="ThiF"/>
    <property type="match status" value="1"/>
</dbReference>
<protein>
    <recommendedName>
        <fullName evidence="2">THIF-type NAD/FAD binding fold domain-containing protein</fullName>
    </recommendedName>
</protein>
<reference evidence="3 4" key="1">
    <citation type="submission" date="2020-05" db="EMBL/GenBank/DDBJ databases">
        <title>Draft genome sequence of Desulfovibrio psychrotolerans JS1T.</title>
        <authorList>
            <person name="Ueno A."/>
            <person name="Tamazawa S."/>
            <person name="Tamamura S."/>
            <person name="Murakami T."/>
            <person name="Kiyama T."/>
            <person name="Inomata H."/>
            <person name="Amano Y."/>
            <person name="Miyakawa K."/>
            <person name="Tamaki H."/>
            <person name="Naganuma T."/>
            <person name="Kaneko K."/>
        </authorList>
    </citation>
    <scope>NUCLEOTIDE SEQUENCE [LARGE SCALE GENOMIC DNA]</scope>
    <source>
        <strain evidence="3 4">JS1</strain>
    </source>
</reference>
<dbReference type="EMBL" id="BLVP01000001">
    <property type="protein sequence ID" value="GFM35758.1"/>
    <property type="molecule type" value="Genomic_DNA"/>
</dbReference>
<feature type="region of interest" description="Disordered" evidence="1">
    <location>
        <begin position="1"/>
        <end position="36"/>
    </location>
</feature>
<dbReference type="PANTHER" id="PTHR43267">
    <property type="entry name" value="TRNA THREONYLCARBAMOYLADENOSINE DEHYDRATASE"/>
    <property type="match status" value="1"/>
</dbReference>
<keyword evidence="4" id="KW-1185">Reference proteome</keyword>
<dbReference type="GO" id="GO:0061504">
    <property type="term" value="P:cyclic threonylcarbamoyladenosine biosynthetic process"/>
    <property type="evidence" value="ECO:0007669"/>
    <property type="project" value="TreeGrafter"/>
</dbReference>
<dbReference type="GO" id="GO:0008641">
    <property type="term" value="F:ubiquitin-like modifier activating enzyme activity"/>
    <property type="evidence" value="ECO:0007669"/>
    <property type="project" value="InterPro"/>
</dbReference>
<dbReference type="GO" id="GO:0061503">
    <property type="term" value="F:tRNA threonylcarbamoyladenosine dehydratase"/>
    <property type="evidence" value="ECO:0007669"/>
    <property type="project" value="TreeGrafter"/>
</dbReference>
<proteinExistence type="predicted"/>
<dbReference type="InterPro" id="IPR035985">
    <property type="entry name" value="Ubiquitin-activating_enz"/>
</dbReference>
<feature type="compositionally biased region" description="Polar residues" evidence="1">
    <location>
        <begin position="16"/>
        <end position="26"/>
    </location>
</feature>
<dbReference type="Gene3D" id="3.40.50.720">
    <property type="entry name" value="NAD(P)-binding Rossmann-like Domain"/>
    <property type="match status" value="1"/>
</dbReference>
<name>A0A7J0BQ44_9BACT</name>
<sequence length="352" mass="36772">MTAESDTPDMRPTVQPDMQSGKQSGMQPDMKSGMKSGGQAEAMRAAVFAVSVPLPGCEDEASAVQGGDRACASPERTGQEHGPVRRIITMEALNALGVRHGWTARQLERQALRSGVMPERYVRNANHLDCAQQLCLLDAHVLLVGLGGLGGYVLELLARMGVGTITGADGDAFVPSNLNRQLLSDESRLHVPKAQAAADRVAVINSAVTFIPLCEYLSGERMRALCRGKTLVVDALGGLQYRLELQQAAAQAGVPMVTAAVGGLSGYVAVVMPGETGPAELLGTGGAAEDVLGTPAPVVACAAALQCAEIMRLITGKHQAGGQGAPHAGAERDRGILFFDLADRTFQNVRLG</sequence>
<comment type="caution">
    <text evidence="3">The sequence shown here is derived from an EMBL/GenBank/DDBJ whole genome shotgun (WGS) entry which is preliminary data.</text>
</comment>
<dbReference type="Proteomes" id="UP000503820">
    <property type="component" value="Unassembled WGS sequence"/>
</dbReference>
<dbReference type="PANTHER" id="PTHR43267:SF1">
    <property type="entry name" value="TRNA THREONYLCARBAMOYLADENOSINE DEHYDRATASE"/>
    <property type="match status" value="1"/>
</dbReference>
<dbReference type="InterPro" id="IPR045886">
    <property type="entry name" value="ThiF/MoeB/HesA"/>
</dbReference>
<evidence type="ECO:0000313" key="4">
    <source>
        <dbReference type="Proteomes" id="UP000503820"/>
    </source>
</evidence>
<evidence type="ECO:0000313" key="3">
    <source>
        <dbReference type="EMBL" id="GFM35758.1"/>
    </source>
</evidence>
<organism evidence="3 4">
    <name type="scientific">Desulfovibrio psychrotolerans</name>
    <dbReference type="NCBI Taxonomy" id="415242"/>
    <lineage>
        <taxon>Bacteria</taxon>
        <taxon>Pseudomonadati</taxon>
        <taxon>Thermodesulfobacteriota</taxon>
        <taxon>Desulfovibrionia</taxon>
        <taxon>Desulfovibrionales</taxon>
        <taxon>Desulfovibrionaceae</taxon>
        <taxon>Desulfovibrio</taxon>
    </lineage>
</organism>
<dbReference type="AlphaFoldDB" id="A0A7J0BQ44"/>
<dbReference type="InterPro" id="IPR000594">
    <property type="entry name" value="ThiF_NAD_FAD-bd"/>
</dbReference>
<evidence type="ECO:0000256" key="1">
    <source>
        <dbReference type="SAM" id="MobiDB-lite"/>
    </source>
</evidence>
<dbReference type="RefSeq" id="WP_174408434.1">
    <property type="nucleotide sequence ID" value="NZ_BLVP01000001.1"/>
</dbReference>
<feature type="domain" description="THIF-type NAD/FAD binding fold" evidence="2">
    <location>
        <begin position="123"/>
        <end position="322"/>
    </location>
</feature>
<accession>A0A7J0BQ44</accession>